<proteinExistence type="predicted"/>
<keyword evidence="1" id="KW-0521">NADP</keyword>
<dbReference type="PANTHER" id="PTHR43070:SF3">
    <property type="entry name" value="HOMOSERINE DEHYDROGENASE"/>
    <property type="match status" value="1"/>
</dbReference>
<dbReference type="InterPro" id="IPR011147">
    <property type="entry name" value="Bifunc_Aspkin/hSer_DH"/>
</dbReference>
<evidence type="ECO:0000256" key="2">
    <source>
        <dbReference type="ARBA" id="ARBA00023002"/>
    </source>
</evidence>
<dbReference type="PANTHER" id="PTHR43070">
    <property type="match status" value="1"/>
</dbReference>
<dbReference type="SUPFAM" id="SSF55347">
    <property type="entry name" value="Glyceraldehyde-3-phosphate dehydrogenase-like, C-terminal domain"/>
    <property type="match status" value="1"/>
</dbReference>
<reference evidence="4 5" key="1">
    <citation type="submission" date="2018-12" db="EMBL/GenBank/DDBJ databases">
        <authorList>
            <consortium name="Pathogen Informatics"/>
        </authorList>
    </citation>
    <scope>NUCLEOTIDE SEQUENCE [LARGE SCALE GENOMIC DNA]</scope>
    <source>
        <strain evidence="4 5">NCTC6754</strain>
    </source>
</reference>
<feature type="domain" description="Homoserine dehydrogenase catalytic" evidence="3">
    <location>
        <begin position="2"/>
        <end position="69"/>
    </location>
</feature>
<evidence type="ECO:0000256" key="1">
    <source>
        <dbReference type="ARBA" id="ARBA00022857"/>
    </source>
</evidence>
<sequence>MLRYVARFDANGKARVGVEAVRPEHPLAALLPCDNVFAIESRWYRDNPLVIRGPGAGRDVTAGAIQSDINRLAQLL</sequence>
<protein>
    <submittedName>
        <fullName evidence="4">Bifunctional aspartokinase II/homoserine dehydrogenase II</fullName>
    </submittedName>
</protein>
<evidence type="ECO:0000313" key="4">
    <source>
        <dbReference type="EMBL" id="VEB51649.1"/>
    </source>
</evidence>
<keyword evidence="4" id="KW-0808">Transferase</keyword>
<dbReference type="Pfam" id="PF00742">
    <property type="entry name" value="Homoserine_dh"/>
    <property type="match status" value="1"/>
</dbReference>
<accession>A0A3S4HPU6</accession>
<dbReference type="EMBL" id="LR134190">
    <property type="protein sequence ID" value="VEB51649.1"/>
    <property type="molecule type" value="Genomic_DNA"/>
</dbReference>
<dbReference type="Gene3D" id="3.40.50.720">
    <property type="entry name" value="NAD(P)-binding Rossmann-like Domain"/>
    <property type="match status" value="1"/>
</dbReference>
<gene>
    <name evidence="4" type="primary">metL_1</name>
    <name evidence="4" type="ORF">NCTC6754_01372</name>
</gene>
<evidence type="ECO:0000259" key="3">
    <source>
        <dbReference type="Pfam" id="PF00742"/>
    </source>
</evidence>
<dbReference type="GO" id="GO:0004412">
    <property type="term" value="F:homoserine dehydrogenase activity"/>
    <property type="evidence" value="ECO:0007669"/>
    <property type="project" value="InterPro"/>
</dbReference>
<keyword evidence="2" id="KW-0560">Oxidoreductase</keyword>
<dbReference type="Gene3D" id="3.30.360.10">
    <property type="entry name" value="Dihydrodipicolinate Reductase, domain 2"/>
    <property type="match status" value="1"/>
</dbReference>
<evidence type="ECO:0000313" key="5">
    <source>
        <dbReference type="Proteomes" id="UP000269208"/>
    </source>
</evidence>
<dbReference type="GO" id="GO:0009067">
    <property type="term" value="P:aspartate family amino acid biosynthetic process"/>
    <property type="evidence" value="ECO:0007669"/>
    <property type="project" value="InterPro"/>
</dbReference>
<dbReference type="InterPro" id="IPR001342">
    <property type="entry name" value="HDH_cat"/>
</dbReference>
<dbReference type="GO" id="GO:0016301">
    <property type="term" value="F:kinase activity"/>
    <property type="evidence" value="ECO:0007669"/>
    <property type="project" value="UniProtKB-KW"/>
</dbReference>
<dbReference type="Proteomes" id="UP000269208">
    <property type="component" value="Chromosome"/>
</dbReference>
<organism evidence="4 5">
    <name type="scientific">Salmonella enterica I</name>
    <dbReference type="NCBI Taxonomy" id="59201"/>
    <lineage>
        <taxon>Bacteria</taxon>
        <taxon>Pseudomonadati</taxon>
        <taxon>Pseudomonadota</taxon>
        <taxon>Gammaproteobacteria</taxon>
        <taxon>Enterobacterales</taxon>
        <taxon>Enterobacteriaceae</taxon>
        <taxon>Salmonella</taxon>
    </lineage>
</organism>
<dbReference type="AlphaFoldDB" id="A0A3S4HPU6"/>
<name>A0A3S4HPU6_SALET</name>
<keyword evidence="4" id="KW-0418">Kinase</keyword>